<feature type="binding site" evidence="13">
    <location>
        <begin position="267"/>
        <end position="273"/>
    </location>
    <ligand>
        <name>S-adenosyl-L-methionine</name>
        <dbReference type="ChEBI" id="CHEBI:59789"/>
    </ligand>
</feature>
<feature type="binding site" evidence="13">
    <location>
        <position position="317"/>
    </location>
    <ligand>
        <name>S-adenosyl-L-methionine</name>
        <dbReference type="ChEBI" id="CHEBI:59789"/>
    </ligand>
</feature>
<dbReference type="EC" id="2.1.1.176" evidence="3"/>
<organism evidence="15 16">
    <name type="scientific">Natranaerovirga pectinivora</name>
    <dbReference type="NCBI Taxonomy" id="682400"/>
    <lineage>
        <taxon>Bacteria</taxon>
        <taxon>Bacillati</taxon>
        <taxon>Bacillota</taxon>
        <taxon>Clostridia</taxon>
        <taxon>Lachnospirales</taxon>
        <taxon>Natranaerovirgaceae</taxon>
        <taxon>Natranaerovirga</taxon>
    </lineage>
</organism>
<dbReference type="Proteomes" id="UP000294902">
    <property type="component" value="Unassembled WGS sequence"/>
</dbReference>
<dbReference type="PANTHER" id="PTHR22807:SF53">
    <property type="entry name" value="RIBOSOMAL RNA SMALL SUBUNIT METHYLTRANSFERASE B-RELATED"/>
    <property type="match status" value="1"/>
</dbReference>
<dbReference type="FunFam" id="3.40.50.150:FF:000022">
    <property type="entry name" value="Ribosomal RNA small subunit methyltransferase B"/>
    <property type="match status" value="1"/>
</dbReference>
<dbReference type="SUPFAM" id="SSF53335">
    <property type="entry name" value="S-adenosyl-L-methionine-dependent methyltransferases"/>
    <property type="match status" value="1"/>
</dbReference>
<evidence type="ECO:0000256" key="8">
    <source>
        <dbReference type="ARBA" id="ARBA00022691"/>
    </source>
</evidence>
<dbReference type="InterPro" id="IPR054728">
    <property type="entry name" value="RsmB-like_ferredoxin"/>
</dbReference>
<dbReference type="InterPro" id="IPR004573">
    <property type="entry name" value="rRNA_ssu_MeTfrase_B"/>
</dbReference>
<dbReference type="GO" id="GO:0008649">
    <property type="term" value="F:rRNA methyltransferase activity"/>
    <property type="evidence" value="ECO:0007669"/>
    <property type="project" value="InterPro"/>
</dbReference>
<keyword evidence="5" id="KW-0698">rRNA processing</keyword>
<keyword evidence="4" id="KW-0963">Cytoplasm</keyword>
<accession>A0A4R3MNU1</accession>
<name>A0A4R3MNU1_9FIRM</name>
<evidence type="ECO:0000313" key="16">
    <source>
        <dbReference type="Proteomes" id="UP000294902"/>
    </source>
</evidence>
<dbReference type="PROSITE" id="PS51686">
    <property type="entry name" value="SAM_MT_RSMB_NOP"/>
    <property type="match status" value="1"/>
</dbReference>
<dbReference type="Pfam" id="PF01189">
    <property type="entry name" value="Methyltr_RsmB-F"/>
    <property type="match status" value="1"/>
</dbReference>
<keyword evidence="8 13" id="KW-0949">S-adenosyl-L-methionine</keyword>
<dbReference type="SUPFAM" id="SSF48013">
    <property type="entry name" value="NusB-like"/>
    <property type="match status" value="1"/>
</dbReference>
<evidence type="ECO:0000256" key="3">
    <source>
        <dbReference type="ARBA" id="ARBA00012140"/>
    </source>
</evidence>
<dbReference type="AlphaFoldDB" id="A0A4R3MNU1"/>
<evidence type="ECO:0000256" key="9">
    <source>
        <dbReference type="ARBA" id="ARBA00022884"/>
    </source>
</evidence>
<evidence type="ECO:0000256" key="1">
    <source>
        <dbReference type="ARBA" id="ARBA00002724"/>
    </source>
</evidence>
<dbReference type="EMBL" id="SMAL01000001">
    <property type="protein sequence ID" value="TCT16945.1"/>
    <property type="molecule type" value="Genomic_DNA"/>
</dbReference>
<comment type="caution">
    <text evidence="15">The sequence shown here is derived from an EMBL/GenBank/DDBJ whole genome shotgun (WGS) entry which is preliminary data.</text>
</comment>
<evidence type="ECO:0000256" key="6">
    <source>
        <dbReference type="ARBA" id="ARBA00022603"/>
    </source>
</evidence>
<sequence>MTNQSQVNLRLMALSVLDEIIKDNRFSHKVLNQVLKNHQELKKQERAFITRLVEGTLENLIYLDYVINQFSKTKTSKMKTTICNILRLSVYQLMFMESVPDSAVCNEAVKLAKKRGFVKLSGFVNGVLRNIARSIDNISLPSEEKNPIEYLSVLYSFPEWIIKIWLEEYEYEVVKEICIASNSIPETTIRCNKTKISPTELKERLVKEGVNVKEGQFLDYGFNISNYDYLGKLDTFNKGYFQVQDESSMLVGEVADPKKGDLVIDVCAAPGGKSTHIAELCGECHVVSRDLTYDKTELINENVRRLNLTNIKVEKFDALELDENLIGKADIILADLPCSGLGIIRKKPDIKYNANENQITSLIELQRNILKVIQEYLKPGGILVFSTCTINKRENEDNVKWLIENLNFEIEDARAFLPEVLRDERHKGCIQILPHQFNTDGFFIARLRKL</sequence>
<dbReference type="InterPro" id="IPR035926">
    <property type="entry name" value="NusB-like_sf"/>
</dbReference>
<dbReference type="GO" id="GO:0006355">
    <property type="term" value="P:regulation of DNA-templated transcription"/>
    <property type="evidence" value="ECO:0007669"/>
    <property type="project" value="InterPro"/>
</dbReference>
<evidence type="ECO:0000256" key="5">
    <source>
        <dbReference type="ARBA" id="ARBA00022552"/>
    </source>
</evidence>
<evidence type="ECO:0000259" key="14">
    <source>
        <dbReference type="PROSITE" id="PS51686"/>
    </source>
</evidence>
<feature type="active site" description="Nucleophile" evidence="13">
    <location>
        <position position="388"/>
    </location>
</feature>
<dbReference type="Gene3D" id="3.30.70.1170">
    <property type="entry name" value="Sun protein, domain 3"/>
    <property type="match status" value="1"/>
</dbReference>
<comment type="function">
    <text evidence="1">Specifically methylates the cytosine at position 967 (m5C967) of 16S rRNA.</text>
</comment>
<dbReference type="OrthoDB" id="9810297at2"/>
<gene>
    <name evidence="15" type="ORF">EDC18_101241</name>
</gene>
<comment type="subcellular location">
    <subcellularLocation>
        <location evidence="2">Cytoplasm</location>
    </subcellularLocation>
</comment>
<dbReference type="InterPro" id="IPR029063">
    <property type="entry name" value="SAM-dependent_MTases_sf"/>
</dbReference>
<evidence type="ECO:0000256" key="11">
    <source>
        <dbReference type="ARBA" id="ARBA00031088"/>
    </source>
</evidence>
<dbReference type="NCBIfam" id="TIGR00563">
    <property type="entry name" value="rsmB"/>
    <property type="match status" value="1"/>
</dbReference>
<evidence type="ECO:0000256" key="10">
    <source>
        <dbReference type="ARBA" id="ARBA00030399"/>
    </source>
</evidence>
<dbReference type="InterPro" id="IPR006027">
    <property type="entry name" value="NusB_RsmB_TIM44"/>
</dbReference>
<comment type="catalytic activity">
    <reaction evidence="12">
        <text>cytidine(967) in 16S rRNA + S-adenosyl-L-methionine = 5-methylcytidine(967) in 16S rRNA + S-adenosyl-L-homocysteine + H(+)</text>
        <dbReference type="Rhea" id="RHEA:42748"/>
        <dbReference type="Rhea" id="RHEA-COMP:10219"/>
        <dbReference type="Rhea" id="RHEA-COMP:10220"/>
        <dbReference type="ChEBI" id="CHEBI:15378"/>
        <dbReference type="ChEBI" id="CHEBI:57856"/>
        <dbReference type="ChEBI" id="CHEBI:59789"/>
        <dbReference type="ChEBI" id="CHEBI:74483"/>
        <dbReference type="ChEBI" id="CHEBI:82748"/>
        <dbReference type="EC" id="2.1.1.176"/>
    </reaction>
</comment>
<comment type="similarity">
    <text evidence="13">Belongs to the class I-like SAM-binding methyltransferase superfamily. RsmB/NOP family.</text>
</comment>
<dbReference type="GO" id="GO:0005737">
    <property type="term" value="C:cytoplasm"/>
    <property type="evidence" value="ECO:0007669"/>
    <property type="project" value="UniProtKB-SubCell"/>
</dbReference>
<feature type="domain" description="SAM-dependent MTase RsmB/NOP-type" evidence="14">
    <location>
        <begin position="177"/>
        <end position="450"/>
    </location>
</feature>
<dbReference type="RefSeq" id="WP_132249432.1">
    <property type="nucleotide sequence ID" value="NZ_SMAL01000001.1"/>
</dbReference>
<feature type="binding site" evidence="13">
    <location>
        <position position="290"/>
    </location>
    <ligand>
        <name>S-adenosyl-L-methionine</name>
        <dbReference type="ChEBI" id="CHEBI:59789"/>
    </ligand>
</feature>
<keyword evidence="9 13" id="KW-0694">RNA-binding</keyword>
<dbReference type="CDD" id="cd02440">
    <property type="entry name" value="AdoMet_MTases"/>
    <property type="match status" value="1"/>
</dbReference>
<proteinExistence type="inferred from homology"/>
<dbReference type="Pfam" id="PF01029">
    <property type="entry name" value="NusB"/>
    <property type="match status" value="1"/>
</dbReference>
<protein>
    <recommendedName>
        <fullName evidence="3">16S rRNA (cytosine(967)-C(5))-methyltransferase</fullName>
        <ecNumber evidence="3">2.1.1.176</ecNumber>
    </recommendedName>
    <alternativeName>
        <fullName evidence="10">16S rRNA m5C967 methyltransferase</fullName>
    </alternativeName>
    <alternativeName>
        <fullName evidence="11">rRNA (cytosine-C(5)-)-methyltransferase RsmB</fullName>
    </alternativeName>
</protein>
<evidence type="ECO:0000256" key="2">
    <source>
        <dbReference type="ARBA" id="ARBA00004496"/>
    </source>
</evidence>
<evidence type="ECO:0000256" key="12">
    <source>
        <dbReference type="ARBA" id="ARBA00047283"/>
    </source>
</evidence>
<dbReference type="NCBIfam" id="NF011494">
    <property type="entry name" value="PRK14902.1"/>
    <property type="match status" value="1"/>
</dbReference>
<dbReference type="GO" id="GO:0003723">
    <property type="term" value="F:RNA binding"/>
    <property type="evidence" value="ECO:0007669"/>
    <property type="project" value="UniProtKB-UniRule"/>
</dbReference>
<keyword evidence="6 13" id="KW-0489">Methyltransferase</keyword>
<dbReference type="PRINTS" id="PR02008">
    <property type="entry name" value="RCMTFAMILY"/>
</dbReference>
<evidence type="ECO:0000256" key="7">
    <source>
        <dbReference type="ARBA" id="ARBA00022679"/>
    </source>
</evidence>
<dbReference type="Pfam" id="PF22458">
    <property type="entry name" value="RsmF-B_ferredox"/>
    <property type="match status" value="1"/>
</dbReference>
<evidence type="ECO:0000256" key="13">
    <source>
        <dbReference type="PROSITE-ProRule" id="PRU01023"/>
    </source>
</evidence>
<dbReference type="Gene3D" id="3.40.50.150">
    <property type="entry name" value="Vaccinia Virus protein VP39"/>
    <property type="match status" value="1"/>
</dbReference>
<keyword evidence="7 13" id="KW-0808">Transferase</keyword>
<reference evidence="15 16" key="1">
    <citation type="submission" date="2019-03" db="EMBL/GenBank/DDBJ databases">
        <title>Genomic Encyclopedia of Type Strains, Phase IV (KMG-IV): sequencing the most valuable type-strain genomes for metagenomic binning, comparative biology and taxonomic classification.</title>
        <authorList>
            <person name="Goeker M."/>
        </authorList>
    </citation>
    <scope>NUCLEOTIDE SEQUENCE [LARGE SCALE GENOMIC DNA]</scope>
    <source>
        <strain evidence="15 16">DSM 24629</strain>
    </source>
</reference>
<dbReference type="Gene3D" id="1.10.940.10">
    <property type="entry name" value="NusB-like"/>
    <property type="match status" value="1"/>
</dbReference>
<dbReference type="InterPro" id="IPR049560">
    <property type="entry name" value="MeTrfase_RsmB-F_NOP2_cat"/>
</dbReference>
<dbReference type="PANTHER" id="PTHR22807">
    <property type="entry name" value="NOP2 YEAST -RELATED NOL1/NOP2/FMU SUN DOMAIN-CONTAINING"/>
    <property type="match status" value="1"/>
</dbReference>
<dbReference type="InterPro" id="IPR023267">
    <property type="entry name" value="RCMT"/>
</dbReference>
<dbReference type="InterPro" id="IPR001678">
    <property type="entry name" value="MeTrfase_RsmB-F_NOP2_dom"/>
</dbReference>
<keyword evidence="16" id="KW-1185">Reference proteome</keyword>
<evidence type="ECO:0000256" key="4">
    <source>
        <dbReference type="ARBA" id="ARBA00022490"/>
    </source>
</evidence>
<feature type="binding site" evidence="13">
    <location>
        <position position="335"/>
    </location>
    <ligand>
        <name>S-adenosyl-L-methionine</name>
        <dbReference type="ChEBI" id="CHEBI:59789"/>
    </ligand>
</feature>
<evidence type="ECO:0000313" key="15">
    <source>
        <dbReference type="EMBL" id="TCT16945.1"/>
    </source>
</evidence>